<dbReference type="PRINTS" id="PR00455">
    <property type="entry name" value="HTHTETR"/>
</dbReference>
<keyword evidence="2 4" id="KW-0238">DNA-binding</keyword>
<dbReference type="PANTHER" id="PTHR30055:SF234">
    <property type="entry name" value="HTH-TYPE TRANSCRIPTIONAL REGULATOR BETI"/>
    <property type="match status" value="1"/>
</dbReference>
<evidence type="ECO:0000259" key="5">
    <source>
        <dbReference type="PROSITE" id="PS50977"/>
    </source>
</evidence>
<evidence type="ECO:0000313" key="7">
    <source>
        <dbReference type="Proteomes" id="UP001331936"/>
    </source>
</evidence>
<keyword evidence="3" id="KW-0804">Transcription</keyword>
<dbReference type="SUPFAM" id="SSF46689">
    <property type="entry name" value="Homeodomain-like"/>
    <property type="match status" value="1"/>
</dbReference>
<evidence type="ECO:0000256" key="3">
    <source>
        <dbReference type="ARBA" id="ARBA00023163"/>
    </source>
</evidence>
<sequence length="224" mass="24528">MTQAGPGRPRLREPRRPGATARAEILDAAAELFTTRGFAPTSTRLIADAVGVRQASLYNHFTTKSDILVALLEDTVDPTLEFVDTLDDATPPTVRLCALAWFDAAQLCAGRWNLGALYTLPELREDRFAPFRNAREQLARRYRALAVEVLGTDDPRAGLPFRLVESVIGIRADDEDLDPHLPEVLAIAALRVLGRTTDIDILDRAHALVVGAPGEASEIRPRCP</sequence>
<feature type="domain" description="HTH tetR-type" evidence="5">
    <location>
        <begin position="19"/>
        <end position="79"/>
    </location>
</feature>
<dbReference type="InterPro" id="IPR001647">
    <property type="entry name" value="HTH_TetR"/>
</dbReference>
<dbReference type="PANTHER" id="PTHR30055">
    <property type="entry name" value="HTH-TYPE TRANSCRIPTIONAL REGULATOR RUTR"/>
    <property type="match status" value="1"/>
</dbReference>
<dbReference type="InterPro" id="IPR050109">
    <property type="entry name" value="HTH-type_TetR-like_transc_reg"/>
</dbReference>
<dbReference type="EMBL" id="JAUZMZ010000014">
    <property type="protein sequence ID" value="MEE2031347.1"/>
    <property type="molecule type" value="Genomic_DNA"/>
</dbReference>
<accession>A0ABU7JPV2</accession>
<dbReference type="InterPro" id="IPR009057">
    <property type="entry name" value="Homeodomain-like_sf"/>
</dbReference>
<keyword evidence="1" id="KW-0805">Transcription regulation</keyword>
<comment type="caution">
    <text evidence="6">The sequence shown here is derived from an EMBL/GenBank/DDBJ whole genome shotgun (WGS) entry which is preliminary data.</text>
</comment>
<protein>
    <submittedName>
        <fullName evidence="6">TetR/AcrR family transcriptional regulator</fullName>
    </submittedName>
</protein>
<evidence type="ECO:0000256" key="1">
    <source>
        <dbReference type="ARBA" id="ARBA00023015"/>
    </source>
</evidence>
<dbReference type="Proteomes" id="UP001331936">
    <property type="component" value="Unassembled WGS sequence"/>
</dbReference>
<dbReference type="PROSITE" id="PS50977">
    <property type="entry name" value="HTH_TETR_2"/>
    <property type="match status" value="1"/>
</dbReference>
<dbReference type="Pfam" id="PF00440">
    <property type="entry name" value="TetR_N"/>
    <property type="match status" value="1"/>
</dbReference>
<evidence type="ECO:0000256" key="4">
    <source>
        <dbReference type="PROSITE-ProRule" id="PRU00335"/>
    </source>
</evidence>
<dbReference type="RefSeq" id="WP_330150786.1">
    <property type="nucleotide sequence ID" value="NZ_JAUZMZ010000014.1"/>
</dbReference>
<name>A0ABU7JPV2_9NOCA</name>
<proteinExistence type="predicted"/>
<gene>
    <name evidence="6" type="ORF">Q8814_04350</name>
</gene>
<organism evidence="6 7">
    <name type="scientific">Rhodococcus chondri</name>
    <dbReference type="NCBI Taxonomy" id="3065941"/>
    <lineage>
        <taxon>Bacteria</taxon>
        <taxon>Bacillati</taxon>
        <taxon>Actinomycetota</taxon>
        <taxon>Actinomycetes</taxon>
        <taxon>Mycobacteriales</taxon>
        <taxon>Nocardiaceae</taxon>
        <taxon>Rhodococcus</taxon>
    </lineage>
</organism>
<feature type="DNA-binding region" description="H-T-H motif" evidence="4">
    <location>
        <begin position="42"/>
        <end position="61"/>
    </location>
</feature>
<evidence type="ECO:0000256" key="2">
    <source>
        <dbReference type="ARBA" id="ARBA00023125"/>
    </source>
</evidence>
<dbReference type="Gene3D" id="1.10.357.10">
    <property type="entry name" value="Tetracycline Repressor, domain 2"/>
    <property type="match status" value="1"/>
</dbReference>
<reference evidence="6 7" key="1">
    <citation type="submission" date="2023-08" db="EMBL/GenBank/DDBJ databases">
        <authorList>
            <person name="Girao M."/>
            <person name="Carvalho M.F."/>
        </authorList>
    </citation>
    <scope>NUCLEOTIDE SEQUENCE [LARGE SCALE GENOMIC DNA]</scope>
    <source>
        <strain evidence="6 7">CC-R104</strain>
    </source>
</reference>
<evidence type="ECO:0000313" key="6">
    <source>
        <dbReference type="EMBL" id="MEE2031347.1"/>
    </source>
</evidence>
<keyword evidence="7" id="KW-1185">Reference proteome</keyword>